<evidence type="ECO:0000256" key="6">
    <source>
        <dbReference type="ARBA" id="ARBA00023136"/>
    </source>
</evidence>
<dbReference type="Gene3D" id="1.10.287.950">
    <property type="entry name" value="Methyl-accepting chemotaxis protein"/>
    <property type="match status" value="1"/>
</dbReference>
<reference evidence="9 10" key="2">
    <citation type="submission" date="2020-03" db="EMBL/GenBank/DDBJ databases">
        <title>Bacillus aquiflavi sp. nov., isolated from yellow water of strong flavor Chinese baijiu in Yibin region of China.</title>
        <authorList>
            <person name="Xie J."/>
        </authorList>
    </citation>
    <scope>NUCLEOTIDE SEQUENCE [LARGE SCALE GENOMIC DNA]</scope>
    <source>
        <strain evidence="9 10">Gsoil 114</strain>
    </source>
</reference>
<comment type="caution">
    <text evidence="9">The sequence shown here is derived from an EMBL/GenBank/DDBJ whole genome shotgun (WGS) entry which is preliminary data.</text>
</comment>
<dbReference type="InterPro" id="IPR000731">
    <property type="entry name" value="SSD"/>
</dbReference>
<protein>
    <submittedName>
        <fullName evidence="9">MMPL family transporter</fullName>
    </submittedName>
</protein>
<accession>A0A6M0P2N6</accession>
<keyword evidence="3" id="KW-1003">Cell membrane</keyword>
<dbReference type="InterPro" id="IPR004869">
    <property type="entry name" value="MMPL_dom"/>
</dbReference>
<evidence type="ECO:0000256" key="7">
    <source>
        <dbReference type="SAM" id="Phobius"/>
    </source>
</evidence>
<evidence type="ECO:0000313" key="10">
    <source>
        <dbReference type="Proteomes" id="UP000476934"/>
    </source>
</evidence>
<proteinExistence type="inferred from homology"/>
<feature type="transmembrane region" description="Helical" evidence="7">
    <location>
        <begin position="205"/>
        <end position="223"/>
    </location>
</feature>
<dbReference type="Pfam" id="PF03176">
    <property type="entry name" value="MMPL"/>
    <property type="match status" value="2"/>
</dbReference>
<comment type="similarity">
    <text evidence="2">Belongs to the resistance-nodulation-cell division (RND) (TC 2.A.6) family. MmpL subfamily.</text>
</comment>
<keyword evidence="4 7" id="KW-0812">Transmembrane</keyword>
<evidence type="ECO:0000313" key="9">
    <source>
        <dbReference type="EMBL" id="NEY18717.1"/>
    </source>
</evidence>
<dbReference type="GO" id="GO:0005886">
    <property type="term" value="C:plasma membrane"/>
    <property type="evidence" value="ECO:0007669"/>
    <property type="project" value="UniProtKB-SubCell"/>
</dbReference>
<feature type="transmembrane region" description="Helical" evidence="7">
    <location>
        <begin position="235"/>
        <end position="255"/>
    </location>
</feature>
<keyword evidence="6 7" id="KW-0472">Membrane</keyword>
<dbReference type="PROSITE" id="PS50156">
    <property type="entry name" value="SSD"/>
    <property type="match status" value="1"/>
</dbReference>
<gene>
    <name evidence="9" type="ORF">G4D61_01880</name>
</gene>
<dbReference type="RefSeq" id="WP_163173097.1">
    <property type="nucleotide sequence ID" value="NZ_JAAIWK010000002.1"/>
</dbReference>
<evidence type="ECO:0000256" key="3">
    <source>
        <dbReference type="ARBA" id="ARBA00022475"/>
    </source>
</evidence>
<evidence type="ECO:0000256" key="2">
    <source>
        <dbReference type="ARBA" id="ARBA00010157"/>
    </source>
</evidence>
<evidence type="ECO:0000256" key="1">
    <source>
        <dbReference type="ARBA" id="ARBA00004651"/>
    </source>
</evidence>
<dbReference type="EMBL" id="JAAIWK010000002">
    <property type="protein sequence ID" value="NEY18717.1"/>
    <property type="molecule type" value="Genomic_DNA"/>
</dbReference>
<feature type="transmembrane region" description="Helical" evidence="7">
    <location>
        <begin position="888"/>
        <end position="912"/>
    </location>
</feature>
<sequence length="1032" mass="113592">MKYIVQLRWLVLILWVLCGGILAWKAPSLNLLVREKGQISVPNGYPSAIASQIKDRHNPDQKETANIMVVFHQSHKFNQADMDRIEHTIHRLNDNKESLHITKVISQFDHPSLKKALVSKDQKTVMTRLTVNLSHSSLRSVRKQLQKAIQTPGIQALMTSSSLINQDVADSSQKGLKRTELITVVFILIVLILVYRSIIAPFIPLITVALAYMMSQFILAVLVDRFNFPISNFTQIFLVAILFGIGTDYCILLLSRFKEELSKGRETLPAIINTYKSAGKTVLISGIAVMIGFASIGLATFKLYQSAAAVAIGVAILLMALFSVIPFFMAVLKKNLFWPTKGEITHNESKIWTWLGKIAIARPFIALGIVIIIVMPLLISYNGKISFNSLNEIGKGYDSVKAFNMISTSFGADKMMPVEVVIENDESMKSKDYLALIEKISANLASLKNVQEVQSPTRPAGKVIQDIYIHKQAKTISNGIKESNDGLRQIKSGLNTASDSVANSKAKIKAATDGIDDLQSGTSKIQSGMTNLQAALSNIETGMRDGSQGAHQLKSNVQKAQVQAEQLQAGFGQLLLKYQDAQKSIKQYIKESNQLPSDIPSELDQLQSNYNRFLKGHPEIKKDPQFQQLQQSLEELGMINSEVPSLIMQLDHTTSKLEAINTQLQTMSNGLSQFVNGFTPVINGLNQLEQGIDKAANAQNQVINKIPAINHGLKSISDGQAQLRSGLSHYNGQLDQLSNGLNSSVDGLGHIESGLDSAQSFLADLSADQEGTQGIYIPDQLLNNVNYQKALGNYISPDGKMVRINIILTENPYSNEAIDMINHIHQSIKDSTKNTKLENAHVGIDGVTSINHDLRSLSKNDYTHTVILMLAGAAVALIIFLRSIIMPIYILVSLLITYYASMAVTELIFIHLGGYSGLSWAVPFFGFVILIALGIDYSIFLMERFNEYQALSVADAILYAMKNMGTVIISAVIILSGTFAAMLPSGVLTLMQIATLTLTGLLFYTFLVLPLLIPVIAKTLGKVNWWPFIANK</sequence>
<feature type="transmembrane region" description="Helical" evidence="7">
    <location>
        <begin position="989"/>
        <end position="1013"/>
    </location>
</feature>
<feature type="transmembrane region" description="Helical" evidence="7">
    <location>
        <begin position="963"/>
        <end position="983"/>
    </location>
</feature>
<dbReference type="PANTHER" id="PTHR33406">
    <property type="entry name" value="MEMBRANE PROTEIN MJ1562-RELATED"/>
    <property type="match status" value="1"/>
</dbReference>
<feature type="transmembrane region" description="Helical" evidence="7">
    <location>
        <begin position="181"/>
        <end position="198"/>
    </location>
</feature>
<dbReference type="SUPFAM" id="SSF82866">
    <property type="entry name" value="Multidrug efflux transporter AcrB transmembrane domain"/>
    <property type="match status" value="2"/>
</dbReference>
<evidence type="ECO:0000256" key="5">
    <source>
        <dbReference type="ARBA" id="ARBA00022989"/>
    </source>
</evidence>
<feature type="domain" description="SSD" evidence="8">
    <location>
        <begin position="891"/>
        <end position="1018"/>
    </location>
</feature>
<comment type="subcellular location">
    <subcellularLocation>
        <location evidence="1">Cell membrane</location>
        <topology evidence="1">Multi-pass membrane protein</topology>
    </subcellularLocation>
</comment>
<dbReference type="Gene3D" id="1.20.1640.10">
    <property type="entry name" value="Multidrug efflux transporter AcrB transmembrane domain"/>
    <property type="match status" value="2"/>
</dbReference>
<dbReference type="InterPro" id="IPR050545">
    <property type="entry name" value="Mycobact_MmpL"/>
</dbReference>
<feature type="transmembrane region" description="Helical" evidence="7">
    <location>
        <begin position="918"/>
        <end position="942"/>
    </location>
</feature>
<dbReference type="SUPFAM" id="SSF57997">
    <property type="entry name" value="Tropomyosin"/>
    <property type="match status" value="1"/>
</dbReference>
<dbReference type="Proteomes" id="UP000476934">
    <property type="component" value="Unassembled WGS sequence"/>
</dbReference>
<feature type="transmembrane region" description="Helical" evidence="7">
    <location>
        <begin position="282"/>
        <end position="301"/>
    </location>
</feature>
<organism evidence="9 10">
    <name type="scientific">Heyndrickxia ginsengihumi</name>
    <dbReference type="NCBI Taxonomy" id="363870"/>
    <lineage>
        <taxon>Bacteria</taxon>
        <taxon>Bacillati</taxon>
        <taxon>Bacillota</taxon>
        <taxon>Bacilli</taxon>
        <taxon>Bacillales</taxon>
        <taxon>Bacillaceae</taxon>
        <taxon>Heyndrickxia</taxon>
    </lineage>
</organism>
<feature type="transmembrane region" description="Helical" evidence="7">
    <location>
        <begin position="307"/>
        <end position="332"/>
    </location>
</feature>
<feature type="transmembrane region" description="Helical" evidence="7">
    <location>
        <begin position="862"/>
        <end position="881"/>
    </location>
</feature>
<name>A0A6M0P2N6_9BACI</name>
<feature type="transmembrane region" description="Helical" evidence="7">
    <location>
        <begin position="359"/>
        <end position="379"/>
    </location>
</feature>
<keyword evidence="10" id="KW-1185">Reference proteome</keyword>
<keyword evidence="5 7" id="KW-1133">Transmembrane helix</keyword>
<dbReference type="AlphaFoldDB" id="A0A6M0P2N6"/>
<evidence type="ECO:0000259" key="8">
    <source>
        <dbReference type="PROSITE" id="PS50156"/>
    </source>
</evidence>
<reference evidence="9 10" key="1">
    <citation type="submission" date="2020-02" db="EMBL/GenBank/DDBJ databases">
        <authorList>
            <person name="Feng H."/>
        </authorList>
    </citation>
    <scope>NUCLEOTIDE SEQUENCE [LARGE SCALE GENOMIC DNA]</scope>
    <source>
        <strain evidence="9 10">Gsoil 114</strain>
    </source>
</reference>
<evidence type="ECO:0000256" key="4">
    <source>
        <dbReference type="ARBA" id="ARBA00022692"/>
    </source>
</evidence>
<dbReference type="PANTHER" id="PTHR33406:SF6">
    <property type="entry name" value="MEMBRANE PROTEIN YDGH-RELATED"/>
    <property type="match status" value="1"/>
</dbReference>